<dbReference type="PANTHER" id="PTHR10629">
    <property type="entry name" value="CYTOSINE-SPECIFIC METHYLTRANSFERASE"/>
    <property type="match status" value="1"/>
</dbReference>
<keyword evidence="9" id="KW-1185">Reference proteome</keyword>
<dbReference type="NCBIfam" id="TIGR00675">
    <property type="entry name" value="dcm"/>
    <property type="match status" value="1"/>
</dbReference>
<organism evidence="8 9">
    <name type="scientific">Robertmurraya mangrovi</name>
    <dbReference type="NCBI Taxonomy" id="3098077"/>
    <lineage>
        <taxon>Bacteria</taxon>
        <taxon>Bacillati</taxon>
        <taxon>Bacillota</taxon>
        <taxon>Bacilli</taxon>
        <taxon>Bacillales</taxon>
        <taxon>Bacillaceae</taxon>
        <taxon>Robertmurraya</taxon>
    </lineage>
</organism>
<name>A0ABU5IZ21_9BACI</name>
<sequence>MKRGGKREGAGRKQIHGKEYRIKIEDEIINLLNANFHGTTINDKIRGSITLGLETLLQSNKEWNKQYTVLDLFSGAGGLSRGFMDAGYNVVLGVDFDEMALKTFEANHGSAKSMKLDLFDHENINQIEQYLNERNIELDVLVGGPPCQGFSLAGPREANDERNTLYTAMVKVAERLKPKAVILENVPGLLKLYEGKGAQRIVEDFENIGYKIKPEILYAPEFGIPQIRKRVFFVALLESEEYFKFPDPVLFPHEFITCEDAISDLPALEGILGEEIQEYPMPPQTPYQELMRKNADKLYNHIGTIHSEKTVKLISMVPEGKNFKALPEEYSSQFKYNEALTRYHSKKPSLTINTGHRSHFHYEHNRIPTVRESARLQSFPDDFIFYGNKTQQYKQVGNAVPPMLGYHIALQLKNYLTKEHKHETIQYS</sequence>
<evidence type="ECO:0000256" key="5">
    <source>
        <dbReference type="PROSITE-ProRule" id="PRU01016"/>
    </source>
</evidence>
<accession>A0ABU5IZ21</accession>
<dbReference type="Proteomes" id="UP001290455">
    <property type="component" value="Unassembled WGS sequence"/>
</dbReference>
<dbReference type="RefSeq" id="WP_322446712.1">
    <property type="nucleotide sequence ID" value="NZ_JAXOFX010000006.1"/>
</dbReference>
<evidence type="ECO:0000256" key="1">
    <source>
        <dbReference type="ARBA" id="ARBA00022603"/>
    </source>
</evidence>
<feature type="active site" evidence="5">
    <location>
        <position position="147"/>
    </location>
</feature>
<dbReference type="InterPro" id="IPR050390">
    <property type="entry name" value="C5-Methyltransferase"/>
</dbReference>
<dbReference type="PANTHER" id="PTHR10629:SF52">
    <property type="entry name" value="DNA (CYTOSINE-5)-METHYLTRANSFERASE 1"/>
    <property type="match status" value="1"/>
</dbReference>
<protein>
    <recommendedName>
        <fullName evidence="7">Cytosine-specific methyltransferase</fullName>
        <ecNumber evidence="7">2.1.1.37</ecNumber>
    </recommendedName>
</protein>
<keyword evidence="4" id="KW-0680">Restriction system</keyword>
<dbReference type="InterPro" id="IPR001525">
    <property type="entry name" value="C5_MeTfrase"/>
</dbReference>
<proteinExistence type="inferred from homology"/>
<comment type="caution">
    <text evidence="8">The sequence shown here is derived from an EMBL/GenBank/DDBJ whole genome shotgun (WGS) entry which is preliminary data.</text>
</comment>
<dbReference type="SUPFAM" id="SSF53335">
    <property type="entry name" value="S-adenosyl-L-methionine-dependent methyltransferases"/>
    <property type="match status" value="1"/>
</dbReference>
<keyword evidence="2 5" id="KW-0808">Transferase</keyword>
<dbReference type="InterPro" id="IPR018117">
    <property type="entry name" value="C5_DNA_meth_AS"/>
</dbReference>
<dbReference type="EMBL" id="JAXOFX010000006">
    <property type="protein sequence ID" value="MDZ5472424.1"/>
    <property type="molecule type" value="Genomic_DNA"/>
</dbReference>
<dbReference type="Pfam" id="PF00145">
    <property type="entry name" value="DNA_methylase"/>
    <property type="match status" value="1"/>
</dbReference>
<reference evidence="8 9" key="1">
    <citation type="submission" date="2023-11" db="EMBL/GenBank/DDBJ databases">
        <title>Bacillus jintuensis, isolated from a mudflat on the Beibu Gulf coast.</title>
        <authorList>
            <person name="Li M."/>
        </authorList>
    </citation>
    <scope>NUCLEOTIDE SEQUENCE [LARGE SCALE GENOMIC DNA]</scope>
    <source>
        <strain evidence="8 9">31A1R</strain>
    </source>
</reference>
<dbReference type="Gene3D" id="3.40.50.150">
    <property type="entry name" value="Vaccinia Virus protein VP39"/>
    <property type="match status" value="1"/>
</dbReference>
<evidence type="ECO:0000313" key="8">
    <source>
        <dbReference type="EMBL" id="MDZ5472424.1"/>
    </source>
</evidence>
<dbReference type="GO" id="GO:0003886">
    <property type="term" value="F:DNA (cytosine-5-)-methyltransferase activity"/>
    <property type="evidence" value="ECO:0007669"/>
    <property type="project" value="UniProtKB-EC"/>
</dbReference>
<evidence type="ECO:0000256" key="7">
    <source>
        <dbReference type="RuleBase" id="RU000417"/>
    </source>
</evidence>
<dbReference type="InterPro" id="IPR029063">
    <property type="entry name" value="SAM-dependent_MTases_sf"/>
</dbReference>
<evidence type="ECO:0000313" key="9">
    <source>
        <dbReference type="Proteomes" id="UP001290455"/>
    </source>
</evidence>
<dbReference type="PROSITE" id="PS51679">
    <property type="entry name" value="SAM_MT_C5"/>
    <property type="match status" value="1"/>
</dbReference>
<dbReference type="PROSITE" id="PS00095">
    <property type="entry name" value="C5_MTASE_2"/>
    <property type="match status" value="1"/>
</dbReference>
<dbReference type="EC" id="2.1.1.37" evidence="7"/>
<dbReference type="PROSITE" id="PS00094">
    <property type="entry name" value="C5_MTASE_1"/>
    <property type="match status" value="1"/>
</dbReference>
<gene>
    <name evidence="8" type="ORF">SM124_11760</name>
</gene>
<dbReference type="Gene3D" id="3.90.120.10">
    <property type="entry name" value="DNA Methylase, subunit A, domain 2"/>
    <property type="match status" value="1"/>
</dbReference>
<keyword evidence="1 5" id="KW-0489">Methyltransferase</keyword>
<evidence type="ECO:0000256" key="4">
    <source>
        <dbReference type="ARBA" id="ARBA00022747"/>
    </source>
</evidence>
<dbReference type="GO" id="GO:0032259">
    <property type="term" value="P:methylation"/>
    <property type="evidence" value="ECO:0007669"/>
    <property type="project" value="UniProtKB-KW"/>
</dbReference>
<evidence type="ECO:0000256" key="2">
    <source>
        <dbReference type="ARBA" id="ARBA00022679"/>
    </source>
</evidence>
<dbReference type="InterPro" id="IPR031303">
    <property type="entry name" value="C5_meth_CS"/>
</dbReference>
<comment type="similarity">
    <text evidence="5 6">Belongs to the class I-like SAM-binding methyltransferase superfamily. C5-methyltransferase family.</text>
</comment>
<keyword evidence="3 5" id="KW-0949">S-adenosyl-L-methionine</keyword>
<comment type="catalytic activity">
    <reaction evidence="7">
        <text>a 2'-deoxycytidine in DNA + S-adenosyl-L-methionine = a 5-methyl-2'-deoxycytidine in DNA + S-adenosyl-L-homocysteine + H(+)</text>
        <dbReference type="Rhea" id="RHEA:13681"/>
        <dbReference type="Rhea" id="RHEA-COMP:11369"/>
        <dbReference type="Rhea" id="RHEA-COMP:11370"/>
        <dbReference type="ChEBI" id="CHEBI:15378"/>
        <dbReference type="ChEBI" id="CHEBI:57856"/>
        <dbReference type="ChEBI" id="CHEBI:59789"/>
        <dbReference type="ChEBI" id="CHEBI:85452"/>
        <dbReference type="ChEBI" id="CHEBI:85454"/>
        <dbReference type="EC" id="2.1.1.37"/>
    </reaction>
</comment>
<dbReference type="PRINTS" id="PR00105">
    <property type="entry name" value="C5METTRFRASE"/>
</dbReference>
<evidence type="ECO:0000256" key="3">
    <source>
        <dbReference type="ARBA" id="ARBA00022691"/>
    </source>
</evidence>
<evidence type="ECO:0000256" key="6">
    <source>
        <dbReference type="RuleBase" id="RU000416"/>
    </source>
</evidence>